<dbReference type="CDD" id="cd06225">
    <property type="entry name" value="HAMP"/>
    <property type="match status" value="1"/>
</dbReference>
<sequence>MLKTIKSKLIFLVTIFICTIIFMGVYSIKSLESVNEKSTVITKSWVPSIIYSEELNTMISDFRLFEYDHIISTNEEAMKEKEKAMEGKNIEIQKYLNLYKSDMNTKEDEELFNAVNTEWNKYLQLNKKVIDLSRQLKTEEAMNIMDKDSKEAFDKASSSLLKLSQFNKKMTENASVEGDKQYNITMKINLAIIILLGIASVIFGLFIINSIRRPLNILKEELDALSERGGDLTQEIKVNSKDEVADLAKSLNKFIQNLKDIIKTVNESSDNIETVVDNIKNNVTDLNKDVEQVSATTEELSASMQETAASAEEMLATSQEIEKAVHSIAQKSQEGAVEAGEINKRAEDTKANVQASQKKTNEIFTNTKTDLKKAIESSKVVEQINVLSEAIMQITSQTNLLALNAAIEAARAGEAGKGFSVVAEEIRKLAEQSKDTVIEIQNITSKVTESVKNLSDSSNKLLIFMSTEVDSDYKTMINVADKYSQDAQFVDNLVMEFSSTSEELLASLQDVLRTIDGVAQASSEGAGGTTDIASSILEVNNKSNDVLQQALKSKENAQKLKGEISKFKI</sequence>
<dbReference type="OrthoDB" id="2023123at2"/>
<feature type="domain" description="HAMP" evidence="6">
    <location>
        <begin position="209"/>
        <end position="263"/>
    </location>
</feature>
<dbReference type="Gene3D" id="1.10.287.950">
    <property type="entry name" value="Methyl-accepting chemotaxis protein"/>
    <property type="match status" value="1"/>
</dbReference>
<feature type="transmembrane region" description="Helical" evidence="4">
    <location>
        <begin position="9"/>
        <end position="28"/>
    </location>
</feature>
<feature type="transmembrane region" description="Helical" evidence="4">
    <location>
        <begin position="188"/>
        <end position="208"/>
    </location>
</feature>
<dbReference type="PANTHER" id="PTHR32089:SF112">
    <property type="entry name" value="LYSOZYME-LIKE PROTEIN-RELATED"/>
    <property type="match status" value="1"/>
</dbReference>
<proteinExistence type="inferred from homology"/>
<keyword evidence="4" id="KW-0812">Transmembrane</keyword>
<name>A0A1I1S7I7_9CLOT</name>
<dbReference type="GO" id="GO:0007165">
    <property type="term" value="P:signal transduction"/>
    <property type="evidence" value="ECO:0007669"/>
    <property type="project" value="UniProtKB-KW"/>
</dbReference>
<keyword evidence="4" id="KW-0472">Membrane</keyword>
<gene>
    <name evidence="7" type="ORF">SAMN05421842_1467</name>
</gene>
<evidence type="ECO:0000256" key="2">
    <source>
        <dbReference type="ARBA" id="ARBA00029447"/>
    </source>
</evidence>
<dbReference type="SMART" id="SM00283">
    <property type="entry name" value="MA"/>
    <property type="match status" value="1"/>
</dbReference>
<comment type="similarity">
    <text evidence="2">Belongs to the methyl-accepting chemotaxis (MCP) protein family.</text>
</comment>
<dbReference type="Pfam" id="PF00015">
    <property type="entry name" value="MCPsignal"/>
    <property type="match status" value="1"/>
</dbReference>
<dbReference type="Gene3D" id="1.10.8.500">
    <property type="entry name" value="HAMP domain in histidine kinase"/>
    <property type="match status" value="1"/>
</dbReference>
<dbReference type="InterPro" id="IPR004089">
    <property type="entry name" value="MCPsignal_dom"/>
</dbReference>
<dbReference type="InterPro" id="IPR003660">
    <property type="entry name" value="HAMP_dom"/>
</dbReference>
<feature type="domain" description="Methyl-accepting transducer" evidence="5">
    <location>
        <begin position="282"/>
        <end position="519"/>
    </location>
</feature>
<dbReference type="SMART" id="SM00304">
    <property type="entry name" value="HAMP"/>
    <property type="match status" value="1"/>
</dbReference>
<protein>
    <submittedName>
        <fullName evidence="7">Methyl-accepting chemotaxis protein</fullName>
    </submittedName>
</protein>
<dbReference type="Proteomes" id="UP000199263">
    <property type="component" value="Unassembled WGS sequence"/>
</dbReference>
<evidence type="ECO:0000256" key="1">
    <source>
        <dbReference type="ARBA" id="ARBA00023224"/>
    </source>
</evidence>
<evidence type="ECO:0000313" key="7">
    <source>
        <dbReference type="EMBL" id="SFD42446.1"/>
    </source>
</evidence>
<accession>A0A1I1S7I7</accession>
<keyword evidence="8" id="KW-1185">Reference proteome</keyword>
<dbReference type="InterPro" id="IPR047347">
    <property type="entry name" value="YvaQ-like_sensor"/>
</dbReference>
<dbReference type="Pfam" id="PF00672">
    <property type="entry name" value="HAMP"/>
    <property type="match status" value="1"/>
</dbReference>
<dbReference type="GO" id="GO:0016020">
    <property type="term" value="C:membrane"/>
    <property type="evidence" value="ECO:0007669"/>
    <property type="project" value="InterPro"/>
</dbReference>
<evidence type="ECO:0000259" key="5">
    <source>
        <dbReference type="PROSITE" id="PS50111"/>
    </source>
</evidence>
<keyword evidence="1 3" id="KW-0807">Transducer</keyword>
<keyword evidence="4" id="KW-1133">Transmembrane helix</keyword>
<dbReference type="InterPro" id="IPR024478">
    <property type="entry name" value="HlyB_4HB_MCP"/>
</dbReference>
<evidence type="ECO:0000256" key="3">
    <source>
        <dbReference type="PROSITE-ProRule" id="PRU00284"/>
    </source>
</evidence>
<dbReference type="STRING" id="119641.SAMN05421842_1467"/>
<organism evidence="7 8">
    <name type="scientific">Clostridium uliginosum</name>
    <dbReference type="NCBI Taxonomy" id="119641"/>
    <lineage>
        <taxon>Bacteria</taxon>
        <taxon>Bacillati</taxon>
        <taxon>Bacillota</taxon>
        <taxon>Clostridia</taxon>
        <taxon>Eubacteriales</taxon>
        <taxon>Clostridiaceae</taxon>
        <taxon>Clostridium</taxon>
    </lineage>
</organism>
<dbReference type="CDD" id="cd19411">
    <property type="entry name" value="MCP2201-like_sensor"/>
    <property type="match status" value="1"/>
</dbReference>
<evidence type="ECO:0000256" key="4">
    <source>
        <dbReference type="SAM" id="Phobius"/>
    </source>
</evidence>
<dbReference type="EMBL" id="FOMG01000046">
    <property type="protein sequence ID" value="SFD42446.1"/>
    <property type="molecule type" value="Genomic_DNA"/>
</dbReference>
<reference evidence="7 8" key="1">
    <citation type="submission" date="2016-10" db="EMBL/GenBank/DDBJ databases">
        <authorList>
            <person name="de Groot N.N."/>
        </authorList>
    </citation>
    <scope>NUCLEOTIDE SEQUENCE [LARGE SCALE GENOMIC DNA]</scope>
    <source>
        <strain evidence="7 8">DSM 12992</strain>
    </source>
</reference>
<dbReference type="PROSITE" id="PS50111">
    <property type="entry name" value="CHEMOTAXIS_TRANSDUC_2"/>
    <property type="match status" value="1"/>
</dbReference>
<dbReference type="SUPFAM" id="SSF58104">
    <property type="entry name" value="Methyl-accepting chemotaxis protein (MCP) signaling domain"/>
    <property type="match status" value="1"/>
</dbReference>
<dbReference type="Pfam" id="PF12729">
    <property type="entry name" value="4HB_MCP_1"/>
    <property type="match status" value="1"/>
</dbReference>
<dbReference type="PANTHER" id="PTHR32089">
    <property type="entry name" value="METHYL-ACCEPTING CHEMOTAXIS PROTEIN MCPB"/>
    <property type="match status" value="1"/>
</dbReference>
<dbReference type="AlphaFoldDB" id="A0A1I1S7I7"/>
<dbReference type="PROSITE" id="PS50885">
    <property type="entry name" value="HAMP"/>
    <property type="match status" value="1"/>
</dbReference>
<dbReference type="RefSeq" id="WP_090094403.1">
    <property type="nucleotide sequence ID" value="NZ_FOMG01000046.1"/>
</dbReference>
<evidence type="ECO:0000259" key="6">
    <source>
        <dbReference type="PROSITE" id="PS50885"/>
    </source>
</evidence>
<evidence type="ECO:0000313" key="8">
    <source>
        <dbReference type="Proteomes" id="UP000199263"/>
    </source>
</evidence>